<evidence type="ECO:0000313" key="2">
    <source>
        <dbReference type="Proteomes" id="UP000727056"/>
    </source>
</evidence>
<reference evidence="1 2" key="1">
    <citation type="submission" date="2020-03" db="EMBL/GenBank/DDBJ databases">
        <title>Draft genome of Streptomyces sp. ventii, isolated from the Axial Seamount in the Pacific Ocean, and resequencing of the two type strains Streptomyces lonarensis strain NCL 716 and Streptomyces bohaiensis strain 11A07.</title>
        <authorList>
            <person name="Loughran R.M."/>
            <person name="Pfannmuller K.M."/>
            <person name="Wasson B.J."/>
            <person name="Deadmond M.C."/>
            <person name="Paddock B.E."/>
            <person name="Koyack M.J."/>
            <person name="Gallegos D.A."/>
            <person name="Mitchell E.A."/>
            <person name="Ushijima B."/>
            <person name="Saw J.H."/>
            <person name="Mcphail K.L."/>
            <person name="Videau P."/>
        </authorList>
    </citation>
    <scope>NUCLEOTIDE SEQUENCE [LARGE SCALE GENOMIC DNA]</scope>
    <source>
        <strain evidence="1 2">11A07</strain>
    </source>
</reference>
<dbReference type="Pfam" id="PF12028">
    <property type="entry name" value="DUF3515"/>
    <property type="match status" value="1"/>
</dbReference>
<organism evidence="1 2">
    <name type="scientific">Streptomyces bohaiensis</name>
    <dbReference type="NCBI Taxonomy" id="1431344"/>
    <lineage>
        <taxon>Bacteria</taxon>
        <taxon>Bacillati</taxon>
        <taxon>Actinomycetota</taxon>
        <taxon>Actinomycetes</taxon>
        <taxon>Kitasatosporales</taxon>
        <taxon>Streptomycetaceae</taxon>
        <taxon>Streptomyces</taxon>
    </lineage>
</organism>
<sequence>MSVPVAMLVTACGGSGELSVEEPRPDGDAAAVCETVIDALPAAVEGRDARDLAGPARFTAAWGDPAIVLRCGVERPALLTPGSESYRPTADAVMVNDVSWLVEERDGGHRFTTTERTLFVEVEVPTTYAPEVNVLVDVAEALHEHLPYDPLWEDYYEDAGRSAGGADAGDGSAEHDH</sequence>
<evidence type="ECO:0000313" key="1">
    <source>
        <dbReference type="EMBL" id="NJQ15993.1"/>
    </source>
</evidence>
<comment type="caution">
    <text evidence="1">The sequence shown here is derived from an EMBL/GenBank/DDBJ whole genome shotgun (WGS) entry which is preliminary data.</text>
</comment>
<name>A0ABX1CCY5_9ACTN</name>
<accession>A0ABX1CCY5</accession>
<keyword evidence="2" id="KW-1185">Reference proteome</keyword>
<gene>
    <name evidence="1" type="ORF">HCN52_13820</name>
</gene>
<dbReference type="InterPro" id="IPR021903">
    <property type="entry name" value="DUF3515"/>
</dbReference>
<protein>
    <submittedName>
        <fullName evidence="1">DUF3515 domain-containing protein</fullName>
    </submittedName>
</protein>
<proteinExistence type="predicted"/>
<dbReference type="Proteomes" id="UP000727056">
    <property type="component" value="Unassembled WGS sequence"/>
</dbReference>
<dbReference type="EMBL" id="JAAVJC010000110">
    <property type="protein sequence ID" value="NJQ15993.1"/>
    <property type="molecule type" value="Genomic_DNA"/>
</dbReference>